<keyword evidence="1" id="KW-0229">DNA integration</keyword>
<dbReference type="EMBL" id="WOBO01000020">
    <property type="protein sequence ID" value="MUK46964.1"/>
    <property type="molecule type" value="Genomic_DNA"/>
</dbReference>
<dbReference type="InterPro" id="IPR057084">
    <property type="entry name" value="Int_N"/>
</dbReference>
<feature type="domain" description="Core-binding (CB)" evidence="6">
    <location>
        <begin position="58"/>
        <end position="137"/>
    </location>
</feature>
<sequence length="322" mass="36837">MSIKSIANGYEVDCRPQGRNGKRYRKRFKTKAEAQQYERHLMATRNSKDWIDKPQDKRSLTELIELWFYHHGQYLKRGIRDRAILDMVNEEMRFPKAYQITAKRFSEYRASALAKGNKPSTINRNANRLSSVFTALIKVDEFHAQHPLKGISRLKEKPTEMGFLSKSEIIQLLSVLKGDHLKVAKVCLSTGARWGEAEKLRGSDIVNGTVTFHDTKNGKNRSIPITPELHEEIYTGHNGRLFKNCYAAFYSMLRTQNFDLPKGQGAHVLRHTFASHFMMNGGNILTLQKILGHGTVMQTMRYSHLSPDFLSEALALNPLSTI</sequence>
<dbReference type="CDD" id="cd00796">
    <property type="entry name" value="INT_Rci_Hp1_C"/>
    <property type="match status" value="1"/>
</dbReference>
<dbReference type="InterPro" id="IPR044068">
    <property type="entry name" value="CB"/>
</dbReference>
<dbReference type="InterPro" id="IPR050090">
    <property type="entry name" value="Tyrosine_recombinase_XerCD"/>
</dbReference>
<dbReference type="SUPFAM" id="SSF56349">
    <property type="entry name" value="DNA breaking-rejoining enzymes"/>
    <property type="match status" value="1"/>
</dbReference>
<dbReference type="PROSITE" id="PS51900">
    <property type="entry name" value="CB"/>
    <property type="match status" value="1"/>
</dbReference>
<dbReference type="InterPro" id="IPR002104">
    <property type="entry name" value="Integrase_catalytic"/>
</dbReference>
<dbReference type="InterPro" id="IPR013762">
    <property type="entry name" value="Integrase-like_cat_sf"/>
</dbReference>
<reference evidence="7 8" key="1">
    <citation type="submission" date="2019-11" db="EMBL/GenBank/DDBJ databases">
        <title>Using colonization assays and comparative genomics to discover symbiosis behaviors and factors in Vibrio fischeri.</title>
        <authorList>
            <person name="Bongrand C."/>
            <person name="Moriano-Gutierrez S."/>
            <person name="Arevalo P."/>
            <person name="Mcfall-Ngai M."/>
            <person name="Visick K."/>
            <person name="Polz M.F."/>
            <person name="Ruby E.G."/>
        </authorList>
    </citation>
    <scope>NUCLEOTIDE SEQUENCE [LARGE SCALE GENOMIC DNA]</scope>
    <source>
        <strain evidence="8">emors.3.2</strain>
    </source>
</reference>
<evidence type="ECO:0000259" key="6">
    <source>
        <dbReference type="PROSITE" id="PS51900"/>
    </source>
</evidence>
<evidence type="ECO:0000313" key="8">
    <source>
        <dbReference type="Proteomes" id="UP000435323"/>
    </source>
</evidence>
<feature type="domain" description="Tyr recombinase" evidence="5">
    <location>
        <begin position="159"/>
        <end position="315"/>
    </location>
</feature>
<organism evidence="7 8">
    <name type="scientific">Aliivibrio fischeri</name>
    <name type="common">Vibrio fischeri</name>
    <dbReference type="NCBI Taxonomy" id="668"/>
    <lineage>
        <taxon>Bacteria</taxon>
        <taxon>Pseudomonadati</taxon>
        <taxon>Pseudomonadota</taxon>
        <taxon>Gammaproteobacteria</taxon>
        <taxon>Vibrionales</taxon>
        <taxon>Vibrionaceae</taxon>
        <taxon>Aliivibrio</taxon>
    </lineage>
</organism>
<accession>A0A6N3Z5R8</accession>
<evidence type="ECO:0000256" key="4">
    <source>
        <dbReference type="PROSITE-ProRule" id="PRU01248"/>
    </source>
</evidence>
<evidence type="ECO:0000259" key="5">
    <source>
        <dbReference type="PROSITE" id="PS51898"/>
    </source>
</evidence>
<dbReference type="Proteomes" id="UP000435323">
    <property type="component" value="Unassembled WGS sequence"/>
</dbReference>
<keyword evidence="2 4" id="KW-0238">DNA-binding</keyword>
<dbReference type="GO" id="GO:0015074">
    <property type="term" value="P:DNA integration"/>
    <property type="evidence" value="ECO:0007669"/>
    <property type="project" value="UniProtKB-KW"/>
</dbReference>
<proteinExistence type="predicted"/>
<dbReference type="InterPro" id="IPR011010">
    <property type="entry name" value="DNA_brk_join_enz"/>
</dbReference>
<keyword evidence="3" id="KW-0233">DNA recombination</keyword>
<protein>
    <submittedName>
        <fullName evidence="7">Tyrosine-type recombinase/integrase</fullName>
    </submittedName>
</protein>
<dbReference type="Pfam" id="PF00589">
    <property type="entry name" value="Phage_integrase"/>
    <property type="match status" value="1"/>
</dbReference>
<gene>
    <name evidence="7" type="ORF">GNP77_16495</name>
</gene>
<evidence type="ECO:0000256" key="1">
    <source>
        <dbReference type="ARBA" id="ARBA00022908"/>
    </source>
</evidence>
<dbReference type="PANTHER" id="PTHR30349">
    <property type="entry name" value="PHAGE INTEGRASE-RELATED"/>
    <property type="match status" value="1"/>
</dbReference>
<evidence type="ECO:0000313" key="7">
    <source>
        <dbReference type="EMBL" id="MUK46964.1"/>
    </source>
</evidence>
<name>A0A6N3Z5R8_ALIFS</name>
<dbReference type="PANTHER" id="PTHR30349:SF93">
    <property type="entry name" value="FELS-2 PROPHAGE PROTEIN"/>
    <property type="match status" value="1"/>
</dbReference>
<dbReference type="GO" id="GO:0003677">
    <property type="term" value="F:DNA binding"/>
    <property type="evidence" value="ECO:0007669"/>
    <property type="project" value="UniProtKB-UniRule"/>
</dbReference>
<dbReference type="Pfam" id="PF24624">
    <property type="entry name" value="Int_N"/>
    <property type="match status" value="1"/>
</dbReference>
<dbReference type="AlphaFoldDB" id="A0A6N3Z5R8"/>
<dbReference type="PROSITE" id="PS51898">
    <property type="entry name" value="TYR_RECOMBINASE"/>
    <property type="match status" value="1"/>
</dbReference>
<evidence type="ECO:0000256" key="2">
    <source>
        <dbReference type="ARBA" id="ARBA00023125"/>
    </source>
</evidence>
<comment type="caution">
    <text evidence="7">The sequence shown here is derived from an EMBL/GenBank/DDBJ whole genome shotgun (WGS) entry which is preliminary data.</text>
</comment>
<evidence type="ECO:0000256" key="3">
    <source>
        <dbReference type="ARBA" id="ARBA00023172"/>
    </source>
</evidence>
<dbReference type="Gene3D" id="1.10.443.10">
    <property type="entry name" value="Intergrase catalytic core"/>
    <property type="match status" value="1"/>
</dbReference>
<dbReference type="RefSeq" id="WP_155657977.1">
    <property type="nucleotide sequence ID" value="NZ_WOBO01000020.1"/>
</dbReference>
<dbReference type="GO" id="GO:0006310">
    <property type="term" value="P:DNA recombination"/>
    <property type="evidence" value="ECO:0007669"/>
    <property type="project" value="UniProtKB-KW"/>
</dbReference>